<keyword evidence="16" id="KW-0170">Cobalt</keyword>
<comment type="pathway">
    <text evidence="4">Amino-acid biosynthesis; L-methionine biosynthesis via de novo pathway; L-methionine from L-homocysteine (MetH route): step 1/1.</text>
</comment>
<feature type="domain" description="Hcy-binding" evidence="21">
    <location>
        <begin position="1"/>
        <end position="318"/>
    </location>
</feature>
<evidence type="ECO:0000256" key="8">
    <source>
        <dbReference type="ARBA" id="ARBA00022603"/>
    </source>
</evidence>
<dbReference type="EC" id="2.1.1.13" evidence="6"/>
<comment type="catalytic activity">
    <reaction evidence="1">
        <text>(6S)-5-methyl-5,6,7,8-tetrahydrofolate + L-homocysteine = (6S)-5,6,7,8-tetrahydrofolate + L-methionine</text>
        <dbReference type="Rhea" id="RHEA:11172"/>
        <dbReference type="ChEBI" id="CHEBI:18608"/>
        <dbReference type="ChEBI" id="CHEBI:57453"/>
        <dbReference type="ChEBI" id="CHEBI:57844"/>
        <dbReference type="ChEBI" id="CHEBI:58199"/>
        <dbReference type="EC" id="2.1.1.13"/>
    </reaction>
</comment>
<dbReference type="eggNOG" id="COG0646">
    <property type="taxonomic scope" value="Bacteria"/>
</dbReference>
<evidence type="ECO:0000256" key="15">
    <source>
        <dbReference type="ARBA" id="ARBA00023167"/>
    </source>
</evidence>
<dbReference type="GO" id="GO:0050667">
    <property type="term" value="P:homocysteine metabolic process"/>
    <property type="evidence" value="ECO:0007669"/>
    <property type="project" value="TreeGrafter"/>
</dbReference>
<keyword evidence="11 19" id="KW-0808">Transferase</keyword>
<gene>
    <name evidence="22" type="primary">metH</name>
    <name evidence="22" type="ORF">HMPREF0658_0934</name>
</gene>
<evidence type="ECO:0000256" key="13">
    <source>
        <dbReference type="ARBA" id="ARBA00022723"/>
    </source>
</evidence>
<dbReference type="SUPFAM" id="SSF82282">
    <property type="entry name" value="Homocysteine S-methyltransferase"/>
    <property type="match status" value="1"/>
</dbReference>
<dbReference type="GO" id="GO:0008705">
    <property type="term" value="F:methionine synthase activity"/>
    <property type="evidence" value="ECO:0007669"/>
    <property type="project" value="UniProtKB-EC"/>
</dbReference>
<evidence type="ECO:0000256" key="12">
    <source>
        <dbReference type="ARBA" id="ARBA00022691"/>
    </source>
</evidence>
<dbReference type="PANTHER" id="PTHR45833:SF1">
    <property type="entry name" value="METHIONINE SYNTHASE"/>
    <property type="match status" value="1"/>
</dbReference>
<evidence type="ECO:0000256" key="2">
    <source>
        <dbReference type="ARBA" id="ARBA00001947"/>
    </source>
</evidence>
<dbReference type="GO" id="GO:0031419">
    <property type="term" value="F:cobalamin binding"/>
    <property type="evidence" value="ECO:0007669"/>
    <property type="project" value="UniProtKB-KW"/>
</dbReference>
<keyword evidence="9" id="KW-0028">Amino-acid biosynthesis</keyword>
<comment type="cofactor">
    <cofactor evidence="2 19">
        <name>Zn(2+)</name>
        <dbReference type="ChEBI" id="CHEBI:29105"/>
    </cofactor>
</comment>
<keyword evidence="13 19" id="KW-0479">Metal-binding</keyword>
<protein>
    <recommendedName>
        <fullName evidence="7">Methionine synthase</fullName>
        <ecNumber evidence="6">2.1.1.13</ecNumber>
    </recommendedName>
    <alternativeName>
        <fullName evidence="18">5-methyltetrahydrofolate--homocysteine methyltransferase</fullName>
    </alternativeName>
</protein>
<evidence type="ECO:0000256" key="5">
    <source>
        <dbReference type="ARBA" id="ARBA00010398"/>
    </source>
</evidence>
<keyword evidence="8 19" id="KW-0489">Methyltransferase</keyword>
<organism evidence="22 23">
    <name type="scientific">Hoylesella marshii DSM 16973 = JCM 13450</name>
    <dbReference type="NCBI Taxonomy" id="862515"/>
    <lineage>
        <taxon>Bacteria</taxon>
        <taxon>Pseudomonadati</taxon>
        <taxon>Bacteroidota</taxon>
        <taxon>Bacteroidia</taxon>
        <taxon>Bacteroidales</taxon>
        <taxon>Prevotellaceae</taxon>
        <taxon>Hoylesella</taxon>
    </lineage>
</organism>
<dbReference type="RefSeq" id="WP_006948830.1">
    <property type="nucleotide sequence ID" value="NZ_BAJI01000046.1"/>
</dbReference>
<feature type="region of interest" description="Disordered" evidence="20">
    <location>
        <begin position="322"/>
        <end position="351"/>
    </location>
</feature>
<dbReference type="GO" id="GO:0005829">
    <property type="term" value="C:cytosol"/>
    <property type="evidence" value="ECO:0007669"/>
    <property type="project" value="TreeGrafter"/>
</dbReference>
<evidence type="ECO:0000256" key="16">
    <source>
        <dbReference type="ARBA" id="ARBA00023285"/>
    </source>
</evidence>
<feature type="binding site" evidence="19">
    <location>
        <position position="240"/>
    </location>
    <ligand>
        <name>Zn(2+)</name>
        <dbReference type="ChEBI" id="CHEBI:29105"/>
    </ligand>
</feature>
<dbReference type="PROSITE" id="PS50970">
    <property type="entry name" value="HCY"/>
    <property type="match status" value="1"/>
</dbReference>
<keyword evidence="10" id="KW-0846">Cobalamin</keyword>
<evidence type="ECO:0000313" key="23">
    <source>
        <dbReference type="Proteomes" id="UP000004394"/>
    </source>
</evidence>
<dbReference type="Proteomes" id="UP000004394">
    <property type="component" value="Unassembled WGS sequence"/>
</dbReference>
<dbReference type="AlphaFoldDB" id="E0NRY3"/>
<evidence type="ECO:0000256" key="14">
    <source>
        <dbReference type="ARBA" id="ARBA00022833"/>
    </source>
</evidence>
<feature type="binding site" evidence="19">
    <location>
        <position position="304"/>
    </location>
    <ligand>
        <name>Zn(2+)</name>
        <dbReference type="ChEBI" id="CHEBI:29105"/>
    </ligand>
</feature>
<evidence type="ECO:0000256" key="17">
    <source>
        <dbReference type="ARBA" id="ARBA00025552"/>
    </source>
</evidence>
<keyword evidence="14 19" id="KW-0862">Zinc</keyword>
<evidence type="ECO:0000313" key="22">
    <source>
        <dbReference type="EMBL" id="EFM02122.1"/>
    </source>
</evidence>
<name>E0NRY3_9BACT</name>
<evidence type="ECO:0000256" key="19">
    <source>
        <dbReference type="PROSITE-ProRule" id="PRU00333"/>
    </source>
</evidence>
<evidence type="ECO:0000259" key="21">
    <source>
        <dbReference type="PROSITE" id="PS50970"/>
    </source>
</evidence>
<dbReference type="Pfam" id="PF02574">
    <property type="entry name" value="S-methyl_trans"/>
    <property type="match status" value="1"/>
</dbReference>
<evidence type="ECO:0000256" key="9">
    <source>
        <dbReference type="ARBA" id="ARBA00022605"/>
    </source>
</evidence>
<proteinExistence type="inferred from homology"/>
<evidence type="ECO:0000256" key="6">
    <source>
        <dbReference type="ARBA" id="ARBA00012032"/>
    </source>
</evidence>
<dbReference type="GO" id="GO:0046653">
    <property type="term" value="P:tetrahydrofolate metabolic process"/>
    <property type="evidence" value="ECO:0007669"/>
    <property type="project" value="TreeGrafter"/>
</dbReference>
<evidence type="ECO:0000256" key="1">
    <source>
        <dbReference type="ARBA" id="ARBA00001700"/>
    </source>
</evidence>
<keyword evidence="12" id="KW-0949">S-adenosyl-L-methionine</keyword>
<dbReference type="InterPro" id="IPR036589">
    <property type="entry name" value="HCY_dom_sf"/>
</dbReference>
<dbReference type="GO" id="GO:0032259">
    <property type="term" value="P:methylation"/>
    <property type="evidence" value="ECO:0007669"/>
    <property type="project" value="UniProtKB-KW"/>
</dbReference>
<evidence type="ECO:0000256" key="18">
    <source>
        <dbReference type="ARBA" id="ARBA00031040"/>
    </source>
</evidence>
<dbReference type="HOGENOM" id="CLU_004914_3_0_10"/>
<evidence type="ECO:0000256" key="10">
    <source>
        <dbReference type="ARBA" id="ARBA00022628"/>
    </source>
</evidence>
<evidence type="ECO:0000256" key="20">
    <source>
        <dbReference type="SAM" id="MobiDB-lite"/>
    </source>
</evidence>
<dbReference type="OrthoDB" id="9803687at2"/>
<dbReference type="STRING" id="862515.HMPREF0658_0934"/>
<feature type="binding site" evidence="19">
    <location>
        <position position="303"/>
    </location>
    <ligand>
        <name>Zn(2+)</name>
        <dbReference type="ChEBI" id="CHEBI:29105"/>
    </ligand>
</feature>
<dbReference type="GO" id="GO:0046872">
    <property type="term" value="F:metal ion binding"/>
    <property type="evidence" value="ECO:0007669"/>
    <property type="project" value="UniProtKB-KW"/>
</dbReference>
<comment type="similarity">
    <text evidence="5">Belongs to the vitamin-B12 dependent methionine synthase family.</text>
</comment>
<evidence type="ECO:0000256" key="7">
    <source>
        <dbReference type="ARBA" id="ARBA00013998"/>
    </source>
</evidence>
<dbReference type="FunFam" id="3.20.20.330:FF:000001">
    <property type="entry name" value="Methionine synthase"/>
    <property type="match status" value="1"/>
</dbReference>
<dbReference type="InterPro" id="IPR050554">
    <property type="entry name" value="Met_Synthase/Corrinoid"/>
</dbReference>
<dbReference type="Gene3D" id="3.20.20.330">
    <property type="entry name" value="Homocysteine-binding-like domain"/>
    <property type="match status" value="1"/>
</dbReference>
<keyword evidence="15" id="KW-0486">Methionine biosynthesis</keyword>
<comment type="cofactor">
    <cofactor evidence="3">
        <name>methylcob(III)alamin</name>
        <dbReference type="ChEBI" id="CHEBI:28115"/>
    </cofactor>
</comment>
<evidence type="ECO:0000256" key="3">
    <source>
        <dbReference type="ARBA" id="ARBA00001956"/>
    </source>
</evidence>
<keyword evidence="23" id="KW-1185">Reference proteome</keyword>
<reference evidence="22" key="1">
    <citation type="submission" date="2010-07" db="EMBL/GenBank/DDBJ databases">
        <authorList>
            <person name="Muzny D."/>
            <person name="Qin X."/>
            <person name="Deng J."/>
            <person name="Jiang H."/>
            <person name="Liu Y."/>
            <person name="Qu J."/>
            <person name="Song X.-Z."/>
            <person name="Zhang L."/>
            <person name="Thornton R."/>
            <person name="Coyle M."/>
            <person name="Francisco L."/>
            <person name="Jackson L."/>
            <person name="Javaid M."/>
            <person name="Korchina V."/>
            <person name="Kovar C."/>
            <person name="Mata R."/>
            <person name="Mathew T."/>
            <person name="Ngo R."/>
            <person name="Nguyen L."/>
            <person name="Nguyen N."/>
            <person name="Okwuonu G."/>
            <person name="Ongeri F."/>
            <person name="Pham C."/>
            <person name="Simmons D."/>
            <person name="Wilczek-Boney K."/>
            <person name="Hale W."/>
            <person name="Jakkamsetti A."/>
            <person name="Pham P."/>
            <person name="Ruth R."/>
            <person name="San Lucas F."/>
            <person name="Warren J."/>
            <person name="Zhang J."/>
            <person name="Zhao Z."/>
            <person name="Zhou C."/>
            <person name="Zhu D."/>
            <person name="Lee S."/>
            <person name="Bess C."/>
            <person name="Blankenburg K."/>
            <person name="Forbes L."/>
            <person name="Fu Q."/>
            <person name="Gubbala S."/>
            <person name="Hirani K."/>
            <person name="Jayaseelan J.C."/>
            <person name="Lara F."/>
            <person name="Munidasa M."/>
            <person name="Palculict T."/>
            <person name="Patil S."/>
            <person name="Pu L.-L."/>
            <person name="Saada N."/>
            <person name="Tang L."/>
            <person name="Weissenberger G."/>
            <person name="Zhu Y."/>
            <person name="Hemphill L."/>
            <person name="Shang Y."/>
            <person name="Youmans B."/>
            <person name="Ayvaz T."/>
            <person name="Ross M."/>
            <person name="Santibanez J."/>
            <person name="Aqrawi P."/>
            <person name="Gross S."/>
            <person name="Joshi V."/>
            <person name="Fowler G."/>
            <person name="Nazareth L."/>
            <person name="Reid J."/>
            <person name="Worley K."/>
            <person name="Petrosino J."/>
            <person name="Highlander S."/>
            <person name="Gibbs R."/>
        </authorList>
    </citation>
    <scope>NUCLEOTIDE SEQUENCE [LARGE SCALE GENOMIC DNA]</scope>
    <source>
        <strain evidence="22">DSM 16973</strain>
    </source>
</reference>
<dbReference type="PANTHER" id="PTHR45833">
    <property type="entry name" value="METHIONINE SYNTHASE"/>
    <property type="match status" value="1"/>
</dbReference>
<comment type="caution">
    <text evidence="22">The sequence shown here is derived from an EMBL/GenBank/DDBJ whole genome shotgun (WGS) entry which is preliminary data.</text>
</comment>
<comment type="function">
    <text evidence="17">Catalyzes the transfer of a methyl group from methyl-cobalamin to homocysteine, yielding enzyme-bound cob(I)alamin and methionine. Subsequently, remethylates the cofactor using methyltetrahydrofolate.</text>
</comment>
<dbReference type="EMBL" id="AEEI01000029">
    <property type="protein sequence ID" value="EFM02122.1"/>
    <property type="molecule type" value="Genomic_DNA"/>
</dbReference>
<evidence type="ECO:0000256" key="11">
    <source>
        <dbReference type="ARBA" id="ARBA00022679"/>
    </source>
</evidence>
<accession>E0NRY3</accession>
<evidence type="ECO:0000256" key="4">
    <source>
        <dbReference type="ARBA" id="ARBA00005178"/>
    </source>
</evidence>
<sequence>MTIQELIRQRILILDGAMGTMIQRYHLTEDDFRGQRFKDITSMLKGNYDVLNITHSDIVEEIHDKYLAAGADLISTNTFNSQAVSQAGYQLEDFAHEMALEGARIARRAADRYSTPTHPRFVCGSVGPTNKTCSISPNVNNPVLRKHHYDELFKAYTEQMDALIAGGTDTFLIETIVDTLNAKAAIAAAMQSMERAGKTLPIMLSITINNLTGNMPSGQTLEAFLADVSPYPIFSIGLNCSFGAKQMKPYLKELAHKAPYYISAYPNAGIPNSMGFYNETAETMGADIQEFIDEGIVNIVGGCCGTDETFIAEYARRAKDKRPPLMPLRNDNSANAPTAMPLPIDNAMKRG</sequence>
<dbReference type="InterPro" id="IPR003726">
    <property type="entry name" value="HCY_dom"/>
</dbReference>